<proteinExistence type="predicted"/>
<dbReference type="EMBL" id="JALJOQ010000289">
    <property type="protein sequence ID" value="KAK9785867.1"/>
    <property type="molecule type" value="Genomic_DNA"/>
</dbReference>
<feature type="compositionally biased region" description="Basic and acidic residues" evidence="4">
    <location>
        <begin position="50"/>
        <end position="68"/>
    </location>
</feature>
<feature type="compositionally biased region" description="Polar residues" evidence="4">
    <location>
        <begin position="1"/>
        <end position="10"/>
    </location>
</feature>
<evidence type="ECO:0000256" key="4">
    <source>
        <dbReference type="SAM" id="MobiDB-lite"/>
    </source>
</evidence>
<evidence type="ECO:0000256" key="3">
    <source>
        <dbReference type="PROSITE-ProRule" id="PRU00221"/>
    </source>
</evidence>
<dbReference type="PANTHER" id="PTHR19857:SF21">
    <property type="entry name" value="ANAPHASE-PROMOTING COMPLEX SUBUNIT 4 WD40 DOMAIN-CONTAINING PROTEIN"/>
    <property type="match status" value="1"/>
</dbReference>
<dbReference type="InterPro" id="IPR036322">
    <property type="entry name" value="WD40_repeat_dom_sf"/>
</dbReference>
<dbReference type="SUPFAM" id="SSF50978">
    <property type="entry name" value="WD40 repeat-like"/>
    <property type="match status" value="1"/>
</dbReference>
<keyword evidence="2" id="KW-0677">Repeat</keyword>
<feature type="repeat" description="WD" evidence="3">
    <location>
        <begin position="265"/>
        <end position="306"/>
    </location>
</feature>
<feature type="compositionally biased region" description="Low complexity" evidence="4">
    <location>
        <begin position="24"/>
        <end position="38"/>
    </location>
</feature>
<protein>
    <submittedName>
        <fullName evidence="5">Uncharacterized protein</fullName>
    </submittedName>
</protein>
<accession>A0AAW1NLV0</accession>
<name>A0AAW1NLV0_9CHLO</name>
<dbReference type="AlphaFoldDB" id="A0AAW1NLV0"/>
<dbReference type="InterPro" id="IPR051179">
    <property type="entry name" value="WD_repeat_multifunction"/>
</dbReference>
<dbReference type="Proteomes" id="UP001465755">
    <property type="component" value="Unassembled WGS sequence"/>
</dbReference>
<reference evidence="5 6" key="1">
    <citation type="journal article" date="2024" name="Nat. Commun.">
        <title>Phylogenomics reveals the evolutionary origins of lichenization in chlorophyte algae.</title>
        <authorList>
            <person name="Puginier C."/>
            <person name="Libourel C."/>
            <person name="Otte J."/>
            <person name="Skaloud P."/>
            <person name="Haon M."/>
            <person name="Grisel S."/>
            <person name="Petersen M."/>
            <person name="Berrin J.G."/>
            <person name="Delaux P.M."/>
            <person name="Dal Grande F."/>
            <person name="Keller J."/>
        </authorList>
    </citation>
    <scope>NUCLEOTIDE SEQUENCE [LARGE SCALE GENOMIC DNA]</scope>
    <source>
        <strain evidence="5 6">SAG 2036</strain>
    </source>
</reference>
<dbReference type="PROSITE" id="PS50082">
    <property type="entry name" value="WD_REPEATS_2"/>
    <property type="match status" value="1"/>
</dbReference>
<evidence type="ECO:0000256" key="2">
    <source>
        <dbReference type="ARBA" id="ARBA00022737"/>
    </source>
</evidence>
<dbReference type="Gene3D" id="2.130.10.10">
    <property type="entry name" value="YVTN repeat-like/Quinoprotein amine dehydrogenase"/>
    <property type="match status" value="1"/>
</dbReference>
<sequence>MVSRSSSLQGTLDIFLRPIDPNSRSATQTAEPAAAADSARAEFKPPLPVEGREASSTEAPGKENRPFSIEEHIVKQRLRSARADCLCRVLSHYQANTRSPAAMTTPEPQSETWHDRLMLPKARAISSMDMDSTGQLIISATAMGHIRLHSFKELQTCHLRGLSQPAVLAEYRMQRRTAAVRWSRADQNWAASVSVCNPEVPLYDISRSKAGPTKCMTAAGLGTVVSGGFNDMAFHPSQLHCLLAGGHGQQVCMWDTRAGVRPRAIMRNNAPVMSLQMSQDGHLLFVGTEAGTVALWDLRGGKGAPAFGAKGAWHYSQLDSLHIPSMMERIPQLRQEVGDLPQSCVQSIALDPRDDRRLAFNLRCGWSGVVDISGGALTHIHCPSLPSEVTNAAPGEEAALRGYNNFISLTEEQRQPCWSADGNMFAVPMAGICDGHVALLDFSPGHRSPCAVPGQGADYHRQGRAGPTAVRIPIRDMESPNAVIAAPFGHELVAGTHKGHLLLLDHGSRDGETEHDLN</sequence>
<dbReference type="SMART" id="SM00320">
    <property type="entry name" value="WD40"/>
    <property type="match status" value="3"/>
</dbReference>
<organism evidence="5 6">
    <name type="scientific">Symbiochloris irregularis</name>
    <dbReference type="NCBI Taxonomy" id="706552"/>
    <lineage>
        <taxon>Eukaryota</taxon>
        <taxon>Viridiplantae</taxon>
        <taxon>Chlorophyta</taxon>
        <taxon>core chlorophytes</taxon>
        <taxon>Trebouxiophyceae</taxon>
        <taxon>Trebouxiales</taxon>
        <taxon>Trebouxiaceae</taxon>
        <taxon>Symbiochloris</taxon>
    </lineage>
</organism>
<gene>
    <name evidence="5" type="ORF">WJX73_010457</name>
</gene>
<keyword evidence="6" id="KW-1185">Reference proteome</keyword>
<comment type="caution">
    <text evidence="5">The sequence shown here is derived from an EMBL/GenBank/DDBJ whole genome shotgun (WGS) entry which is preliminary data.</text>
</comment>
<keyword evidence="1 3" id="KW-0853">WD repeat</keyword>
<dbReference type="InterPro" id="IPR001680">
    <property type="entry name" value="WD40_rpt"/>
</dbReference>
<evidence type="ECO:0000313" key="5">
    <source>
        <dbReference type="EMBL" id="KAK9785867.1"/>
    </source>
</evidence>
<dbReference type="Pfam" id="PF00400">
    <property type="entry name" value="WD40"/>
    <property type="match status" value="1"/>
</dbReference>
<evidence type="ECO:0000313" key="6">
    <source>
        <dbReference type="Proteomes" id="UP001465755"/>
    </source>
</evidence>
<dbReference type="PANTHER" id="PTHR19857">
    <property type="entry name" value="MITOCHONDRIAL DIVISION PROTEIN 1-RELATED"/>
    <property type="match status" value="1"/>
</dbReference>
<dbReference type="InterPro" id="IPR015943">
    <property type="entry name" value="WD40/YVTN_repeat-like_dom_sf"/>
</dbReference>
<evidence type="ECO:0000256" key="1">
    <source>
        <dbReference type="ARBA" id="ARBA00022574"/>
    </source>
</evidence>
<feature type="region of interest" description="Disordered" evidence="4">
    <location>
        <begin position="1"/>
        <end position="68"/>
    </location>
</feature>